<dbReference type="InterPro" id="IPR003749">
    <property type="entry name" value="ThiS/MoaD-like"/>
</dbReference>
<dbReference type="Proteomes" id="UP000278440">
    <property type="component" value="Unassembled WGS sequence"/>
</dbReference>
<dbReference type="EMBL" id="RBXT01000001">
    <property type="protein sequence ID" value="RKT77407.1"/>
    <property type="molecule type" value="Genomic_DNA"/>
</dbReference>
<evidence type="ECO:0000313" key="1">
    <source>
        <dbReference type="EMBL" id="RKT77407.1"/>
    </source>
</evidence>
<sequence>MSAEASAEAAPEVVPGVVREAAPAAGRTPFAPVRVVLPGMLRDLADGRAEIEVDSPSASQSVADLLDRAFAAHRVLDGKVRDERGEIRRHVKVFVNGEDATRGQGVDTPVPSGARVHIVNAVSGG</sequence>
<name>A0A495XT93_9MICO</name>
<dbReference type="AlphaFoldDB" id="A0A495XT93"/>
<dbReference type="InterPro" id="IPR016155">
    <property type="entry name" value="Mopterin_synth/thiamin_S_b"/>
</dbReference>
<dbReference type="InterPro" id="IPR052045">
    <property type="entry name" value="Sulfur_Carrier/Prot_Modifier"/>
</dbReference>
<dbReference type="Gene3D" id="3.10.20.30">
    <property type="match status" value="1"/>
</dbReference>
<keyword evidence="2" id="KW-1185">Reference proteome</keyword>
<dbReference type="CDD" id="cd17040">
    <property type="entry name" value="Ubl_MoaD_like"/>
    <property type="match status" value="1"/>
</dbReference>
<comment type="caution">
    <text evidence="1">The sequence shown here is derived from an EMBL/GenBank/DDBJ whole genome shotgun (WGS) entry which is preliminary data.</text>
</comment>
<dbReference type="PANTHER" id="PTHR38031:SF1">
    <property type="entry name" value="SULFUR CARRIER PROTEIN CYSO"/>
    <property type="match status" value="1"/>
</dbReference>
<dbReference type="InterPro" id="IPR012675">
    <property type="entry name" value="Beta-grasp_dom_sf"/>
</dbReference>
<dbReference type="RefSeq" id="WP_245963450.1">
    <property type="nucleotide sequence ID" value="NZ_RBXT01000001.1"/>
</dbReference>
<evidence type="ECO:0000313" key="2">
    <source>
        <dbReference type="Proteomes" id="UP000278440"/>
    </source>
</evidence>
<organism evidence="1 2">
    <name type="scientific">Terracoccus luteus</name>
    <dbReference type="NCBI Taxonomy" id="53356"/>
    <lineage>
        <taxon>Bacteria</taxon>
        <taxon>Bacillati</taxon>
        <taxon>Actinomycetota</taxon>
        <taxon>Actinomycetes</taxon>
        <taxon>Micrococcales</taxon>
        <taxon>Intrasporangiaceae</taxon>
        <taxon>Terracoccus</taxon>
    </lineage>
</organism>
<protein>
    <submittedName>
        <fullName evidence="1">Molybdopterin synthase subunit MoaD</fullName>
    </submittedName>
</protein>
<dbReference type="PANTHER" id="PTHR38031">
    <property type="entry name" value="SULFUR CARRIER PROTEIN SLR0821-RELATED"/>
    <property type="match status" value="1"/>
</dbReference>
<dbReference type="SUPFAM" id="SSF54285">
    <property type="entry name" value="MoaD/ThiS"/>
    <property type="match status" value="1"/>
</dbReference>
<proteinExistence type="predicted"/>
<accession>A0A495XT93</accession>
<dbReference type="Pfam" id="PF02597">
    <property type="entry name" value="ThiS"/>
    <property type="match status" value="1"/>
</dbReference>
<gene>
    <name evidence="1" type="ORF">DFJ68_0828</name>
</gene>
<reference evidence="1 2" key="1">
    <citation type="submission" date="2018-10" db="EMBL/GenBank/DDBJ databases">
        <title>Sequencing the genomes of 1000 actinobacteria strains.</title>
        <authorList>
            <person name="Klenk H.-P."/>
        </authorList>
    </citation>
    <scope>NUCLEOTIDE SEQUENCE [LARGE SCALE GENOMIC DNA]</scope>
    <source>
        <strain evidence="1 2">DSM 44267</strain>
    </source>
</reference>